<gene>
    <name evidence="2" type="ORF">PENANT_c120G11813</name>
</gene>
<evidence type="ECO:0000256" key="1">
    <source>
        <dbReference type="SAM" id="SignalP"/>
    </source>
</evidence>
<sequence>MQPSILAKILAVTLATVVAAAPRRVLKVQPVVVDSRFFSRDFTGELGTLTAPLQLIAWTQLNCKGDFGVTQFTDSVLARNISNGYVSRSFQLNRTLTHQEQLDISVTNNLTSWYSNKDQLSYESSSCSSFWQIYYAVNGSTSCYNTPPFTCHRLWNNPGLPLN</sequence>
<dbReference type="EMBL" id="MDYN01000120">
    <property type="protein sequence ID" value="OQD76753.1"/>
    <property type="molecule type" value="Genomic_DNA"/>
</dbReference>
<evidence type="ECO:0000313" key="3">
    <source>
        <dbReference type="Proteomes" id="UP000191672"/>
    </source>
</evidence>
<keyword evidence="1" id="KW-0732">Signal</keyword>
<dbReference type="AlphaFoldDB" id="A0A1V6PIQ7"/>
<proteinExistence type="predicted"/>
<reference evidence="3" key="1">
    <citation type="journal article" date="2017" name="Nat. Microbiol.">
        <title>Global analysis of biosynthetic gene clusters reveals vast potential of secondary metabolite production in Penicillium species.</title>
        <authorList>
            <person name="Nielsen J.C."/>
            <person name="Grijseels S."/>
            <person name="Prigent S."/>
            <person name="Ji B."/>
            <person name="Dainat J."/>
            <person name="Nielsen K.F."/>
            <person name="Frisvad J.C."/>
            <person name="Workman M."/>
            <person name="Nielsen J."/>
        </authorList>
    </citation>
    <scope>NUCLEOTIDE SEQUENCE [LARGE SCALE GENOMIC DNA]</scope>
    <source>
        <strain evidence="3">IBT 31811</strain>
    </source>
</reference>
<evidence type="ECO:0000313" key="2">
    <source>
        <dbReference type="EMBL" id="OQD76753.1"/>
    </source>
</evidence>
<dbReference type="STRING" id="416450.A0A1V6PIQ7"/>
<comment type="caution">
    <text evidence="2">The sequence shown here is derived from an EMBL/GenBank/DDBJ whole genome shotgun (WGS) entry which is preliminary data.</text>
</comment>
<keyword evidence="3" id="KW-1185">Reference proteome</keyword>
<feature type="signal peptide" evidence="1">
    <location>
        <begin position="1"/>
        <end position="20"/>
    </location>
</feature>
<name>A0A1V6PIQ7_9EURO</name>
<accession>A0A1V6PIQ7</accession>
<dbReference type="Proteomes" id="UP000191672">
    <property type="component" value="Unassembled WGS sequence"/>
</dbReference>
<organism evidence="2 3">
    <name type="scientific">Penicillium antarcticum</name>
    <dbReference type="NCBI Taxonomy" id="416450"/>
    <lineage>
        <taxon>Eukaryota</taxon>
        <taxon>Fungi</taxon>
        <taxon>Dikarya</taxon>
        <taxon>Ascomycota</taxon>
        <taxon>Pezizomycotina</taxon>
        <taxon>Eurotiomycetes</taxon>
        <taxon>Eurotiomycetidae</taxon>
        <taxon>Eurotiales</taxon>
        <taxon>Aspergillaceae</taxon>
        <taxon>Penicillium</taxon>
    </lineage>
</organism>
<protein>
    <submittedName>
        <fullName evidence="2">Uncharacterized protein</fullName>
    </submittedName>
</protein>
<feature type="chain" id="PRO_5013116610" evidence="1">
    <location>
        <begin position="21"/>
        <end position="163"/>
    </location>
</feature>